<proteinExistence type="predicted"/>
<protein>
    <submittedName>
        <fullName evidence="1">Uncharacterized protein</fullName>
    </submittedName>
</protein>
<dbReference type="Proteomes" id="UP001525890">
    <property type="component" value="Unassembled WGS sequence"/>
</dbReference>
<sequence>MEVLNDRLNPVPPAVIDRINQISDLAILKQLLKRGISIGSLAEFEEVLKSMLTPD</sequence>
<reference evidence="1 2" key="1">
    <citation type="journal article" date="2022" name="Front. Microbiol.">
        <title>High genomic differentiation and limited gene flow indicate recent cryptic speciation within the genus Laspinema (cyanobacteria).</title>
        <authorList>
            <person name="Stanojkovic A."/>
            <person name="Skoupy S."/>
            <person name="Skaloud P."/>
            <person name="Dvorak P."/>
        </authorList>
    </citation>
    <scope>NUCLEOTIDE SEQUENCE [LARGE SCALE GENOMIC DNA]</scope>
    <source>
        <strain evidence="1 2">D2a</strain>
    </source>
</reference>
<dbReference type="RefSeq" id="WP_368009235.1">
    <property type="nucleotide sequence ID" value="NZ_JAMXFF010000060.1"/>
</dbReference>
<organism evidence="1 2">
    <name type="scientific">Laspinema palackyanum D2a</name>
    <dbReference type="NCBI Taxonomy" id="2953684"/>
    <lineage>
        <taxon>Bacteria</taxon>
        <taxon>Bacillati</taxon>
        <taxon>Cyanobacteriota</taxon>
        <taxon>Cyanophyceae</taxon>
        <taxon>Oscillatoriophycideae</taxon>
        <taxon>Oscillatoriales</taxon>
        <taxon>Laspinemataceae</taxon>
        <taxon>Laspinema</taxon>
        <taxon>Laspinema palackyanum</taxon>
    </lineage>
</organism>
<accession>A0ABT2MYF2</accession>
<keyword evidence="2" id="KW-1185">Reference proteome</keyword>
<name>A0ABT2MYF2_9CYAN</name>
<dbReference type="EMBL" id="JAMXFF010000060">
    <property type="protein sequence ID" value="MCT7969788.1"/>
    <property type="molecule type" value="Genomic_DNA"/>
</dbReference>
<evidence type="ECO:0000313" key="2">
    <source>
        <dbReference type="Proteomes" id="UP001525890"/>
    </source>
</evidence>
<evidence type="ECO:0000313" key="1">
    <source>
        <dbReference type="EMBL" id="MCT7969788.1"/>
    </source>
</evidence>
<comment type="caution">
    <text evidence="1">The sequence shown here is derived from an EMBL/GenBank/DDBJ whole genome shotgun (WGS) entry which is preliminary data.</text>
</comment>
<gene>
    <name evidence="1" type="ORF">NG799_26085</name>
</gene>